<reference evidence="1 2" key="1">
    <citation type="submission" date="2019-12" db="EMBL/GenBank/DDBJ databases">
        <title>Paenibacillus sp. nov., an endophytic bacterium isolated from the stem of Dendrobium.</title>
        <authorList>
            <person name="Zhao R."/>
        </authorList>
    </citation>
    <scope>NUCLEOTIDE SEQUENCE [LARGE SCALE GENOMIC DNA]</scope>
    <source>
        <strain evidence="1 2">HJL G12</strain>
    </source>
</reference>
<accession>A0A7X3ILH6</accession>
<evidence type="ECO:0000313" key="2">
    <source>
        <dbReference type="Proteomes" id="UP000460318"/>
    </source>
</evidence>
<sequence>MIIIVKYAVRVLDGKYIKRGSIGGTVIKCALSEAILFDSIDEALSCYFDTSERYGWISWDKRSENLKIVRVNANDDFFRTRRMKDRVDILINQVYRIDYKLSNNENYSTTETIRINKVMSHKDIILKDAKEDRYNNIELVRQLAQTDLKRMKGSRQLEDFIGTIHEGDIERLSLEKAGQFVITNVELIENIII</sequence>
<keyword evidence="2" id="KW-1185">Reference proteome</keyword>
<dbReference type="AlphaFoldDB" id="A0A7X3ILH6"/>
<dbReference type="Proteomes" id="UP000460318">
    <property type="component" value="Unassembled WGS sequence"/>
</dbReference>
<comment type="caution">
    <text evidence="1">The sequence shown here is derived from an EMBL/GenBank/DDBJ whole genome shotgun (WGS) entry which is preliminary data.</text>
</comment>
<organism evidence="1 2">
    <name type="scientific">Paenibacillus dendrobii</name>
    <dbReference type="NCBI Taxonomy" id="2691084"/>
    <lineage>
        <taxon>Bacteria</taxon>
        <taxon>Bacillati</taxon>
        <taxon>Bacillota</taxon>
        <taxon>Bacilli</taxon>
        <taxon>Bacillales</taxon>
        <taxon>Paenibacillaceae</taxon>
        <taxon>Paenibacillus</taxon>
    </lineage>
</organism>
<proteinExistence type="predicted"/>
<evidence type="ECO:0000313" key="1">
    <source>
        <dbReference type="EMBL" id="MWV44850.1"/>
    </source>
</evidence>
<dbReference type="EMBL" id="WUBI01000002">
    <property type="protein sequence ID" value="MWV44850.1"/>
    <property type="molecule type" value="Genomic_DNA"/>
</dbReference>
<gene>
    <name evidence="1" type="ORF">GRF59_14610</name>
</gene>
<protein>
    <submittedName>
        <fullName evidence="1">Uncharacterized protein</fullName>
    </submittedName>
</protein>
<name>A0A7X3ILH6_9BACL</name>